<evidence type="ECO:0000313" key="4">
    <source>
        <dbReference type="Proteomes" id="UP001066276"/>
    </source>
</evidence>
<protein>
    <recommendedName>
        <fullName evidence="5">Transmembrane protein</fullName>
    </recommendedName>
</protein>
<keyword evidence="2" id="KW-0472">Membrane</keyword>
<accession>A0AAV7UXB0</accession>
<proteinExistence type="predicted"/>
<dbReference type="EMBL" id="JANPWB010000004">
    <property type="protein sequence ID" value="KAJ1193729.1"/>
    <property type="molecule type" value="Genomic_DNA"/>
</dbReference>
<keyword evidence="2" id="KW-1133">Transmembrane helix</keyword>
<name>A0AAV7UXB0_PLEWA</name>
<evidence type="ECO:0008006" key="5">
    <source>
        <dbReference type="Google" id="ProtNLM"/>
    </source>
</evidence>
<comment type="caution">
    <text evidence="3">The sequence shown here is derived from an EMBL/GenBank/DDBJ whole genome shotgun (WGS) entry which is preliminary data.</text>
</comment>
<sequence>MRHNIIEKRPPALFIRVFYPFKYASFYYFFLVVGAPAPPAPVLCSPHWGSRPERLESGARVRSLSHTPHVVLPGRSAASGPAVFFFLLRCACSVFVLCAPSGRQHSTPKGIRDARCPLRQRGGARLADQSAPHHLPVGDPTQSPPRRARRSSSSFLPLFVRAVKDAAGLQMARLSPL</sequence>
<feature type="region of interest" description="Disordered" evidence="1">
    <location>
        <begin position="125"/>
        <end position="152"/>
    </location>
</feature>
<evidence type="ECO:0000256" key="2">
    <source>
        <dbReference type="SAM" id="Phobius"/>
    </source>
</evidence>
<feature type="transmembrane region" description="Helical" evidence="2">
    <location>
        <begin position="12"/>
        <end position="33"/>
    </location>
</feature>
<evidence type="ECO:0000256" key="1">
    <source>
        <dbReference type="SAM" id="MobiDB-lite"/>
    </source>
</evidence>
<keyword evidence="4" id="KW-1185">Reference proteome</keyword>
<dbReference type="Proteomes" id="UP001066276">
    <property type="component" value="Chromosome 2_2"/>
</dbReference>
<keyword evidence="2" id="KW-0812">Transmembrane</keyword>
<gene>
    <name evidence="3" type="ORF">NDU88_003025</name>
</gene>
<feature type="transmembrane region" description="Helical" evidence="2">
    <location>
        <begin position="82"/>
        <end position="102"/>
    </location>
</feature>
<organism evidence="3 4">
    <name type="scientific">Pleurodeles waltl</name>
    <name type="common">Iberian ribbed newt</name>
    <dbReference type="NCBI Taxonomy" id="8319"/>
    <lineage>
        <taxon>Eukaryota</taxon>
        <taxon>Metazoa</taxon>
        <taxon>Chordata</taxon>
        <taxon>Craniata</taxon>
        <taxon>Vertebrata</taxon>
        <taxon>Euteleostomi</taxon>
        <taxon>Amphibia</taxon>
        <taxon>Batrachia</taxon>
        <taxon>Caudata</taxon>
        <taxon>Salamandroidea</taxon>
        <taxon>Salamandridae</taxon>
        <taxon>Pleurodelinae</taxon>
        <taxon>Pleurodeles</taxon>
    </lineage>
</organism>
<reference evidence="3" key="1">
    <citation type="journal article" date="2022" name="bioRxiv">
        <title>Sequencing and chromosome-scale assembly of the giantPleurodeles waltlgenome.</title>
        <authorList>
            <person name="Brown T."/>
            <person name="Elewa A."/>
            <person name="Iarovenko S."/>
            <person name="Subramanian E."/>
            <person name="Araus A.J."/>
            <person name="Petzold A."/>
            <person name="Susuki M."/>
            <person name="Suzuki K.-i.T."/>
            <person name="Hayashi T."/>
            <person name="Toyoda A."/>
            <person name="Oliveira C."/>
            <person name="Osipova E."/>
            <person name="Leigh N.D."/>
            <person name="Simon A."/>
            <person name="Yun M.H."/>
        </authorList>
    </citation>
    <scope>NUCLEOTIDE SEQUENCE</scope>
    <source>
        <strain evidence="3">20211129_DDA</strain>
        <tissue evidence="3">Liver</tissue>
    </source>
</reference>
<dbReference type="AlphaFoldDB" id="A0AAV7UXB0"/>
<evidence type="ECO:0000313" key="3">
    <source>
        <dbReference type="EMBL" id="KAJ1193729.1"/>
    </source>
</evidence>